<dbReference type="PANTHER" id="PTHR42788:SF17">
    <property type="entry name" value="ALIPHATIC SULFONATES IMPORT ATP-BINDING PROTEIN SSUB"/>
    <property type="match status" value="1"/>
</dbReference>
<dbReference type="InterPro" id="IPR003593">
    <property type="entry name" value="AAA+_ATPase"/>
</dbReference>
<keyword evidence="3" id="KW-1278">Translocase</keyword>
<dbReference type="InterPro" id="IPR003439">
    <property type="entry name" value="ABC_transporter-like_ATP-bd"/>
</dbReference>
<dbReference type="RefSeq" id="WP_217160006.1">
    <property type="nucleotide sequence ID" value="NZ_VOMB01000022.1"/>
</dbReference>
<dbReference type="PANTHER" id="PTHR42788">
    <property type="entry name" value="TAURINE IMPORT ATP-BINDING PROTEIN-RELATED"/>
    <property type="match status" value="1"/>
</dbReference>
<keyword evidence="6" id="KW-0067">ATP-binding</keyword>
<dbReference type="PROSITE" id="PS00211">
    <property type="entry name" value="ABC_TRANSPORTER_1"/>
    <property type="match status" value="1"/>
</dbReference>
<evidence type="ECO:0000256" key="4">
    <source>
        <dbReference type="ARBA" id="ARBA00023136"/>
    </source>
</evidence>
<dbReference type="SMART" id="SM00382">
    <property type="entry name" value="AAA"/>
    <property type="match status" value="1"/>
</dbReference>
<keyword evidence="1" id="KW-0813">Transport</keyword>
<evidence type="ECO:0000313" key="6">
    <source>
        <dbReference type="EMBL" id="MBU9766132.1"/>
    </source>
</evidence>
<protein>
    <submittedName>
        <fullName evidence="6">ABC transporter ATP-binding protein</fullName>
    </submittedName>
</protein>
<gene>
    <name evidence="6" type="ORF">FR943_20095</name>
</gene>
<keyword evidence="6" id="KW-0547">Nucleotide-binding</keyword>
<keyword evidence="4" id="KW-0472">Membrane</keyword>
<name>A0ABS6KR60_9MYCO</name>
<dbReference type="PROSITE" id="PS50893">
    <property type="entry name" value="ABC_TRANSPORTER_2"/>
    <property type="match status" value="1"/>
</dbReference>
<dbReference type="InterPro" id="IPR050166">
    <property type="entry name" value="ABC_transporter_ATP-bind"/>
</dbReference>
<keyword evidence="7" id="KW-1185">Reference proteome</keyword>
<dbReference type="GO" id="GO:0005524">
    <property type="term" value="F:ATP binding"/>
    <property type="evidence" value="ECO:0007669"/>
    <property type="project" value="UniProtKB-KW"/>
</dbReference>
<dbReference type="InterPro" id="IPR017871">
    <property type="entry name" value="ABC_transporter-like_CS"/>
</dbReference>
<comment type="caution">
    <text evidence="6">The sequence shown here is derived from an EMBL/GenBank/DDBJ whole genome shotgun (WGS) entry which is preliminary data.</text>
</comment>
<dbReference type="Pfam" id="PF00005">
    <property type="entry name" value="ABC_tran"/>
    <property type="match status" value="1"/>
</dbReference>
<keyword evidence="2" id="KW-1003">Cell membrane</keyword>
<accession>A0ABS6KR60</accession>
<dbReference type="EMBL" id="VOMB01000022">
    <property type="protein sequence ID" value="MBU9766132.1"/>
    <property type="molecule type" value="Genomic_DNA"/>
</dbReference>
<sequence length="245" mass="26414">MATRTGNLTDEVAIVRQLSRSFGGTTVLDGIELTIRQGEFVALLGRSGSGKSTLLRALAGLDHGVAGTGDLFVARDVSVVFQDSRLLPWSRVLDNVALGLSGRDLKQRASAVLADVGLAGREHAWPYELSGGEQQRVALARSLVRDPALLLADEPFGALDALTRVRMHRLLKELCAKYQPGVLLVTHDVDEAVTLADRVLVLDGGSFVVDRQLDFHSPDARTHRNPEFIAHREALLTALGVGDKP</sequence>
<feature type="domain" description="ABC transporter" evidence="5">
    <location>
        <begin position="13"/>
        <end position="229"/>
    </location>
</feature>
<evidence type="ECO:0000256" key="2">
    <source>
        <dbReference type="ARBA" id="ARBA00022475"/>
    </source>
</evidence>
<evidence type="ECO:0000256" key="1">
    <source>
        <dbReference type="ARBA" id="ARBA00022448"/>
    </source>
</evidence>
<proteinExistence type="predicted"/>
<evidence type="ECO:0000256" key="3">
    <source>
        <dbReference type="ARBA" id="ARBA00022967"/>
    </source>
</evidence>
<evidence type="ECO:0000259" key="5">
    <source>
        <dbReference type="PROSITE" id="PS50893"/>
    </source>
</evidence>
<organism evidence="6 7">
    <name type="scientific">[Mycobacterium] fortunisiensis</name>
    <dbReference type="NCBI Taxonomy" id="2600579"/>
    <lineage>
        <taxon>Bacteria</taxon>
        <taxon>Bacillati</taxon>
        <taxon>Actinomycetota</taxon>
        <taxon>Actinomycetes</taxon>
        <taxon>Mycobacteriales</taxon>
        <taxon>Mycobacteriaceae</taxon>
        <taxon>Mycolicibacterium</taxon>
    </lineage>
</organism>
<evidence type="ECO:0000313" key="7">
    <source>
        <dbReference type="Proteomes" id="UP000812982"/>
    </source>
</evidence>
<dbReference type="Proteomes" id="UP000812982">
    <property type="component" value="Unassembled WGS sequence"/>
</dbReference>
<reference evidence="6 7" key="1">
    <citation type="journal article" date="2021" name="Sci. Rep.">
        <title>Phenotypic and genomic hallmarks of a novel, potentially pathogenic rapidly growing Mycobacterium species related to the Mycobacterium fortuitum complex.</title>
        <authorList>
            <person name="Gharbi R."/>
            <person name="Khanna V."/>
            <person name="Frigui W."/>
            <person name="Mhenni B."/>
            <person name="Brosch R."/>
            <person name="Mardassi H."/>
        </authorList>
    </citation>
    <scope>NUCLEOTIDE SEQUENCE [LARGE SCALE GENOMIC DNA]</scope>
    <source>
        <strain evidence="6 7">TNTM28</strain>
    </source>
</reference>